<gene>
    <name evidence="2" type="ORF">TrST_g10001</name>
</gene>
<feature type="region of interest" description="Disordered" evidence="1">
    <location>
        <begin position="41"/>
        <end position="69"/>
    </location>
</feature>
<comment type="caution">
    <text evidence="2">The sequence shown here is derived from an EMBL/GenBank/DDBJ whole genome shotgun (WGS) entry which is preliminary data.</text>
</comment>
<keyword evidence="3" id="KW-1185">Reference proteome</keyword>
<dbReference type="Proteomes" id="UP001165085">
    <property type="component" value="Unassembled WGS sequence"/>
</dbReference>
<protein>
    <submittedName>
        <fullName evidence="2">Uncharacterized protein</fullName>
    </submittedName>
</protein>
<reference evidence="3" key="1">
    <citation type="journal article" date="2023" name="Commun. Biol.">
        <title>Genome analysis of Parmales, the sister group of diatoms, reveals the evolutionary specialization of diatoms from phago-mixotrophs to photoautotrophs.</title>
        <authorList>
            <person name="Ban H."/>
            <person name="Sato S."/>
            <person name="Yoshikawa S."/>
            <person name="Yamada K."/>
            <person name="Nakamura Y."/>
            <person name="Ichinomiya M."/>
            <person name="Sato N."/>
            <person name="Blanc-Mathieu R."/>
            <person name="Endo H."/>
            <person name="Kuwata A."/>
            <person name="Ogata H."/>
        </authorList>
    </citation>
    <scope>NUCLEOTIDE SEQUENCE [LARGE SCALE GENOMIC DNA]</scope>
    <source>
        <strain evidence="3">NIES 3701</strain>
    </source>
</reference>
<dbReference type="OrthoDB" id="10360244at2759"/>
<feature type="compositionally biased region" description="Polar residues" evidence="1">
    <location>
        <begin position="48"/>
        <end position="58"/>
    </location>
</feature>
<dbReference type="EMBL" id="BRXY01000323">
    <property type="protein sequence ID" value="GMH87131.1"/>
    <property type="molecule type" value="Genomic_DNA"/>
</dbReference>
<dbReference type="AlphaFoldDB" id="A0A9W7BA46"/>
<name>A0A9W7BA46_9STRA</name>
<sequence length="203" mass="21721">MSAEMYDSYSPAPPLGDMAPEYYEKSSKAIKAAEQEKKGLEALGSTVGGSITSSQSTLGPKWTSAPIPSGRAQSRKALIDDYYRKQIEPIMANAVTYLLLKNPVDMRGALLTYFMSVQGGSEPDMSSSMIPTIGVVDPEAGPKRKALLAKADGMLVKLSKLVVVAKPDDIVGFLVEKIKAWAEFDQDDDNTDAAGVDNLAGLK</sequence>
<evidence type="ECO:0000313" key="3">
    <source>
        <dbReference type="Proteomes" id="UP001165085"/>
    </source>
</evidence>
<proteinExistence type="predicted"/>
<evidence type="ECO:0000313" key="2">
    <source>
        <dbReference type="EMBL" id="GMH87131.1"/>
    </source>
</evidence>
<accession>A0A9W7BA46</accession>
<organism evidence="2 3">
    <name type="scientific">Triparma strigata</name>
    <dbReference type="NCBI Taxonomy" id="1606541"/>
    <lineage>
        <taxon>Eukaryota</taxon>
        <taxon>Sar</taxon>
        <taxon>Stramenopiles</taxon>
        <taxon>Ochrophyta</taxon>
        <taxon>Bolidophyceae</taxon>
        <taxon>Parmales</taxon>
        <taxon>Triparmaceae</taxon>
        <taxon>Triparma</taxon>
    </lineage>
</organism>
<evidence type="ECO:0000256" key="1">
    <source>
        <dbReference type="SAM" id="MobiDB-lite"/>
    </source>
</evidence>